<evidence type="ECO:0000259" key="8">
    <source>
        <dbReference type="Pfam" id="PF24883"/>
    </source>
</evidence>
<keyword evidence="5" id="KW-0256">Endoplasmic reticulum</keyword>
<dbReference type="InterPro" id="IPR056884">
    <property type="entry name" value="NPHP3-like_N"/>
</dbReference>
<dbReference type="InterPro" id="IPR052374">
    <property type="entry name" value="SERAC1"/>
</dbReference>
<keyword evidence="6" id="KW-0496">Mitochondrion</keyword>
<dbReference type="GO" id="GO:0016020">
    <property type="term" value="C:membrane"/>
    <property type="evidence" value="ECO:0007669"/>
    <property type="project" value="UniProtKB-SubCell"/>
</dbReference>
<keyword evidence="10" id="KW-1185">Reference proteome</keyword>
<organism evidence="9 10">
    <name type="scientific">Sclerotinia nivalis</name>
    <dbReference type="NCBI Taxonomy" id="352851"/>
    <lineage>
        <taxon>Eukaryota</taxon>
        <taxon>Fungi</taxon>
        <taxon>Dikarya</taxon>
        <taxon>Ascomycota</taxon>
        <taxon>Pezizomycotina</taxon>
        <taxon>Leotiomycetes</taxon>
        <taxon>Helotiales</taxon>
        <taxon>Sclerotiniaceae</taxon>
        <taxon>Sclerotinia</taxon>
    </lineage>
</organism>
<evidence type="ECO:0000256" key="2">
    <source>
        <dbReference type="ARBA" id="ARBA00004240"/>
    </source>
</evidence>
<dbReference type="PANTHER" id="PTHR48182">
    <property type="entry name" value="PROTEIN SERAC1"/>
    <property type="match status" value="1"/>
</dbReference>
<dbReference type="OrthoDB" id="341259at2759"/>
<dbReference type="EMBL" id="JAPEIS010000004">
    <property type="protein sequence ID" value="KAJ8067220.1"/>
    <property type="molecule type" value="Genomic_DNA"/>
</dbReference>
<protein>
    <recommendedName>
        <fullName evidence="8">Nephrocystin 3-like N-terminal domain-containing protein</fullName>
    </recommendedName>
</protein>
<reference evidence="9" key="1">
    <citation type="submission" date="2022-11" db="EMBL/GenBank/DDBJ databases">
        <title>Genome Resource of Sclerotinia nivalis Strain SnTB1, a Plant Pathogen Isolated from American Ginseng.</title>
        <authorList>
            <person name="Fan S."/>
        </authorList>
    </citation>
    <scope>NUCLEOTIDE SEQUENCE</scope>
    <source>
        <strain evidence="9">SnTB1</strain>
    </source>
</reference>
<sequence length="703" mass="79874">MPEPDFSVHGSGENEAEKGVAALQKKFGLMVNEASSSTPAEYDIVAVHGLGGDSKHTWGKPLGDGTWFKEALFPNTNVRIMTYNYDLEATPGTIYTRKGILDEASKLLKNLLNLREPVASENVVIDAESDNGLESRDKRRPLIFLGHDLGFIIIKQALLLAGCDLSNDESIRTSTVAMVSFGTPHRHRTFEDMEKSVANLLFTNGRSDLQNFMTAVNRLSPTIVDINSLFIYSKILVQVRMINIFPTWEDHVLQVFDEFMSTMNVPFEKRIGINRPQKELPCSLEDYNSISGSVLDFISYSSDITSPLSRYLKIMLSQASPIYPLEVTDGILSSEADLAWIGEDAPTETSVLYFEFKKHDSRFNNLKSMFYTFLAQMISHCRGIYFFNASVEKFIEYQSWTSQHLHKLIASLPPSIIKNIRFVINGIDLCEEDCEWFLADLAFISKNSEFPFKVIVPSTGYQQILSECLTIDLYQHQSDTVPRLKSSSATVWYALAQLLQERPQYCNFEAPLREILNQSNKDYVCHLILKWLKFKPHPTTKLSIKGILQSLSPATAEHVVTAIMASIPTGRHPWAQWVIEWVAYPLTIWELRGVDIDINVEISDREEFTTQELMEKLYETFGGIFVVKNNEVSFCHLSLRDVFTTLAPSNSWFYSGNRRNSHKNIAVFCLKYFSLTEIQEQAATFYLVGLEQDPQICPVQFEA</sequence>
<dbReference type="SUPFAM" id="SSF53474">
    <property type="entry name" value="alpha/beta-Hydrolases"/>
    <property type="match status" value="1"/>
</dbReference>
<gene>
    <name evidence="9" type="ORF">OCU04_004584</name>
</gene>
<dbReference type="GO" id="GO:0005739">
    <property type="term" value="C:mitochondrion"/>
    <property type="evidence" value="ECO:0007669"/>
    <property type="project" value="UniProtKB-SubCell"/>
</dbReference>
<name>A0A9X0AQQ7_9HELO</name>
<evidence type="ECO:0000256" key="1">
    <source>
        <dbReference type="ARBA" id="ARBA00004173"/>
    </source>
</evidence>
<dbReference type="Proteomes" id="UP001152300">
    <property type="component" value="Unassembled WGS sequence"/>
</dbReference>
<keyword evidence="7" id="KW-0472">Membrane</keyword>
<evidence type="ECO:0000256" key="5">
    <source>
        <dbReference type="ARBA" id="ARBA00022824"/>
    </source>
</evidence>
<evidence type="ECO:0000256" key="6">
    <source>
        <dbReference type="ARBA" id="ARBA00023128"/>
    </source>
</evidence>
<dbReference type="AlphaFoldDB" id="A0A9X0AQQ7"/>
<evidence type="ECO:0000256" key="4">
    <source>
        <dbReference type="ARBA" id="ARBA00022737"/>
    </source>
</evidence>
<comment type="caution">
    <text evidence="9">The sequence shown here is derived from an EMBL/GenBank/DDBJ whole genome shotgun (WGS) entry which is preliminary data.</text>
</comment>
<dbReference type="Pfam" id="PF24883">
    <property type="entry name" value="NPHP3_N"/>
    <property type="match status" value="1"/>
</dbReference>
<keyword evidence="4" id="KW-0677">Repeat</keyword>
<evidence type="ECO:0000256" key="7">
    <source>
        <dbReference type="ARBA" id="ARBA00023136"/>
    </source>
</evidence>
<evidence type="ECO:0000313" key="10">
    <source>
        <dbReference type="Proteomes" id="UP001152300"/>
    </source>
</evidence>
<dbReference type="PANTHER" id="PTHR48182:SF2">
    <property type="entry name" value="PROTEIN SERAC1"/>
    <property type="match status" value="1"/>
</dbReference>
<dbReference type="GO" id="GO:0005783">
    <property type="term" value="C:endoplasmic reticulum"/>
    <property type="evidence" value="ECO:0007669"/>
    <property type="project" value="UniProtKB-SubCell"/>
</dbReference>
<comment type="subcellular location">
    <subcellularLocation>
        <location evidence="2">Endoplasmic reticulum</location>
    </subcellularLocation>
    <subcellularLocation>
        <location evidence="3">Membrane</location>
    </subcellularLocation>
    <subcellularLocation>
        <location evidence="1">Mitochondrion</location>
    </subcellularLocation>
</comment>
<evidence type="ECO:0000313" key="9">
    <source>
        <dbReference type="EMBL" id="KAJ8067220.1"/>
    </source>
</evidence>
<evidence type="ECO:0000256" key="3">
    <source>
        <dbReference type="ARBA" id="ARBA00004370"/>
    </source>
</evidence>
<dbReference type="InterPro" id="IPR029058">
    <property type="entry name" value="AB_hydrolase_fold"/>
</dbReference>
<accession>A0A9X0AQQ7</accession>
<feature type="domain" description="Nephrocystin 3-like N-terminal" evidence="8">
    <location>
        <begin position="348"/>
        <end position="458"/>
    </location>
</feature>
<proteinExistence type="predicted"/>